<feature type="domain" description="HTH cro/C1-type" evidence="1">
    <location>
        <begin position="6"/>
        <end position="60"/>
    </location>
</feature>
<dbReference type="SUPFAM" id="SSF47413">
    <property type="entry name" value="lambda repressor-like DNA-binding domains"/>
    <property type="match status" value="1"/>
</dbReference>
<dbReference type="Gene3D" id="1.10.260.40">
    <property type="entry name" value="lambda repressor-like DNA-binding domains"/>
    <property type="match status" value="1"/>
</dbReference>
<dbReference type="Proteomes" id="UP000231960">
    <property type="component" value="Unassembled WGS sequence"/>
</dbReference>
<dbReference type="OrthoDB" id="1274166at2"/>
<sequence length="113" mass="13340">MEKEKLIAVRKQKGFSQQTMANHLCIDVSNYNRREKGNAKISYEEWEKIAQILETSVEDIYQPDEGYFIICKDQSVGINNGTNNVYTVPEHLLETQRKYIEKLERELEELKKK</sequence>
<protein>
    <recommendedName>
        <fullName evidence="1">HTH cro/C1-type domain-containing protein</fullName>
    </recommendedName>
</protein>
<evidence type="ECO:0000313" key="2">
    <source>
        <dbReference type="EMBL" id="PJR03291.1"/>
    </source>
</evidence>
<dbReference type="InterPro" id="IPR010982">
    <property type="entry name" value="Lambda_DNA-bd_dom_sf"/>
</dbReference>
<evidence type="ECO:0000313" key="3">
    <source>
        <dbReference type="Proteomes" id="UP000231960"/>
    </source>
</evidence>
<keyword evidence="3" id="KW-1185">Reference proteome</keyword>
<evidence type="ECO:0000259" key="1">
    <source>
        <dbReference type="PROSITE" id="PS50943"/>
    </source>
</evidence>
<dbReference type="RefSeq" id="WP_100676860.1">
    <property type="nucleotide sequence ID" value="NZ_NIPO01000001.1"/>
</dbReference>
<dbReference type="EMBL" id="NIPO01000001">
    <property type="protein sequence ID" value="PJR03291.1"/>
    <property type="molecule type" value="Genomic_DNA"/>
</dbReference>
<proteinExistence type="predicted"/>
<organism evidence="2 3">
    <name type="scientific">Avrilella dinanensis</name>
    <dbReference type="NCBI Taxonomy" id="2008672"/>
    <lineage>
        <taxon>Bacteria</taxon>
        <taxon>Pseudomonadati</taxon>
        <taxon>Bacteroidota</taxon>
        <taxon>Flavobacteriia</taxon>
        <taxon>Flavobacteriales</taxon>
        <taxon>Flavobacteriaceae</taxon>
        <taxon>Avrilella</taxon>
    </lineage>
</organism>
<gene>
    <name evidence="2" type="ORF">CDL10_01345</name>
</gene>
<dbReference type="AlphaFoldDB" id="A0A2M9R358"/>
<dbReference type="SMART" id="SM00530">
    <property type="entry name" value="HTH_XRE"/>
    <property type="match status" value="1"/>
</dbReference>
<dbReference type="Pfam" id="PF01381">
    <property type="entry name" value="HTH_3"/>
    <property type="match status" value="1"/>
</dbReference>
<dbReference type="CDD" id="cd00093">
    <property type="entry name" value="HTH_XRE"/>
    <property type="match status" value="1"/>
</dbReference>
<comment type="caution">
    <text evidence="2">The sequence shown here is derived from an EMBL/GenBank/DDBJ whole genome shotgun (WGS) entry which is preliminary data.</text>
</comment>
<dbReference type="PROSITE" id="PS50943">
    <property type="entry name" value="HTH_CROC1"/>
    <property type="match status" value="1"/>
</dbReference>
<dbReference type="GO" id="GO:0003677">
    <property type="term" value="F:DNA binding"/>
    <property type="evidence" value="ECO:0007669"/>
    <property type="project" value="InterPro"/>
</dbReference>
<reference evidence="2 3" key="1">
    <citation type="submission" date="2017-06" db="EMBL/GenBank/DDBJ databases">
        <title>Description of Avrilella dinanensis gen. nov. sp. nov.</title>
        <authorList>
            <person name="Leyer C."/>
            <person name="Sassi M."/>
            <person name="Minet J."/>
            <person name="Kayal S."/>
            <person name="Cattoir V."/>
        </authorList>
    </citation>
    <scope>NUCLEOTIDE SEQUENCE [LARGE SCALE GENOMIC DNA]</scope>
    <source>
        <strain evidence="2 3">UR159</strain>
    </source>
</reference>
<dbReference type="InterPro" id="IPR001387">
    <property type="entry name" value="Cro/C1-type_HTH"/>
</dbReference>
<name>A0A2M9R358_9FLAO</name>
<accession>A0A2M9R358</accession>